<dbReference type="InterPro" id="IPR027417">
    <property type="entry name" value="P-loop_NTPase"/>
</dbReference>
<comment type="catalytic activity">
    <reaction evidence="5">
        <text>GTP + H2O = GDP + phosphate + H(+)</text>
        <dbReference type="Rhea" id="RHEA:19669"/>
        <dbReference type="ChEBI" id="CHEBI:15377"/>
        <dbReference type="ChEBI" id="CHEBI:15378"/>
        <dbReference type="ChEBI" id="CHEBI:37565"/>
        <dbReference type="ChEBI" id="CHEBI:43474"/>
        <dbReference type="ChEBI" id="CHEBI:58189"/>
    </reaction>
    <physiologicalReaction direction="left-to-right" evidence="5">
        <dbReference type="Rhea" id="RHEA:19670"/>
    </physiologicalReaction>
</comment>
<dbReference type="Gene3D" id="3.40.50.300">
    <property type="entry name" value="P-loop containing nucleotide triphosphate hydrolases"/>
    <property type="match status" value="1"/>
</dbReference>
<dbReference type="Gene3D" id="3.30.1220.10">
    <property type="entry name" value="CobW-like, C-terminal domain"/>
    <property type="match status" value="1"/>
</dbReference>
<evidence type="ECO:0000256" key="3">
    <source>
        <dbReference type="ARBA" id="ARBA00023186"/>
    </source>
</evidence>
<name>A0ABZ2T6C0_9ENTE</name>
<evidence type="ECO:0000259" key="6">
    <source>
        <dbReference type="Pfam" id="PF02492"/>
    </source>
</evidence>
<dbReference type="InterPro" id="IPR011629">
    <property type="entry name" value="CobW-like_C"/>
</dbReference>
<feature type="domain" description="CobW/HypB/UreG nucleotide-binding" evidence="6">
    <location>
        <begin position="4"/>
        <end position="185"/>
    </location>
</feature>
<dbReference type="InterPro" id="IPR036627">
    <property type="entry name" value="CobW-likC_sf"/>
</dbReference>
<dbReference type="RefSeq" id="WP_086445565.1">
    <property type="nucleotide sequence ID" value="NZ_CP147248.1"/>
</dbReference>
<comment type="similarity">
    <text evidence="4">Belongs to the SIMIBI class G3E GTPase family. ZNG1 subfamily.</text>
</comment>
<dbReference type="PANTHER" id="PTHR13748:SF62">
    <property type="entry name" value="COBW DOMAIN-CONTAINING PROTEIN"/>
    <property type="match status" value="1"/>
</dbReference>
<dbReference type="CDD" id="cd03112">
    <property type="entry name" value="CobW-like"/>
    <property type="match status" value="1"/>
</dbReference>
<dbReference type="SUPFAM" id="SSF90002">
    <property type="entry name" value="Hypothetical protein YjiA, C-terminal domain"/>
    <property type="match status" value="1"/>
</dbReference>
<dbReference type="Pfam" id="PF02492">
    <property type="entry name" value="cobW"/>
    <property type="match status" value="1"/>
</dbReference>
<evidence type="ECO:0008006" key="10">
    <source>
        <dbReference type="Google" id="ProtNLM"/>
    </source>
</evidence>
<evidence type="ECO:0000256" key="1">
    <source>
        <dbReference type="ARBA" id="ARBA00022741"/>
    </source>
</evidence>
<keyword evidence="2" id="KW-0378">Hydrolase</keyword>
<evidence type="ECO:0000259" key="7">
    <source>
        <dbReference type="Pfam" id="PF07683"/>
    </source>
</evidence>
<keyword evidence="9" id="KW-1185">Reference proteome</keyword>
<evidence type="ECO:0000256" key="4">
    <source>
        <dbReference type="ARBA" id="ARBA00034320"/>
    </source>
</evidence>
<protein>
    <recommendedName>
        <fullName evidence="10">GTP-binding protein</fullName>
    </recommendedName>
</protein>
<dbReference type="InterPro" id="IPR051316">
    <property type="entry name" value="Zinc-reg_GTPase_activator"/>
</dbReference>
<gene>
    <name evidence="8" type="ORF">A5866_001919</name>
</gene>
<keyword evidence="3" id="KW-0143">Chaperone</keyword>
<evidence type="ECO:0000256" key="2">
    <source>
        <dbReference type="ARBA" id="ARBA00022801"/>
    </source>
</evidence>
<evidence type="ECO:0000313" key="8">
    <source>
        <dbReference type="EMBL" id="WYJ86835.1"/>
    </source>
</evidence>
<organism evidence="8 9">
    <name type="scientific">Candidatus Enterococcus lemimoniae</name>
    <dbReference type="NCBI Taxonomy" id="1834167"/>
    <lineage>
        <taxon>Bacteria</taxon>
        <taxon>Bacillati</taxon>
        <taxon>Bacillota</taxon>
        <taxon>Bacilli</taxon>
        <taxon>Lactobacillales</taxon>
        <taxon>Enterococcaceae</taxon>
        <taxon>Enterococcus</taxon>
    </lineage>
</organism>
<dbReference type="PANTHER" id="PTHR13748">
    <property type="entry name" value="COBW-RELATED"/>
    <property type="match status" value="1"/>
</dbReference>
<dbReference type="Pfam" id="PF07683">
    <property type="entry name" value="CobW_C"/>
    <property type="match status" value="1"/>
</dbReference>
<reference evidence="9" key="1">
    <citation type="submission" date="2017-05" db="EMBL/GenBank/DDBJ databases">
        <title>The Genome Sequence of EEnterococcus faecalis 9F2_4866.</title>
        <authorList>
            <consortium name="The Broad Institute Genomics Platform"/>
            <consortium name="The Broad Institute Genomic Center for Infectious Diseases"/>
            <person name="Earl A."/>
            <person name="Manson A."/>
            <person name="Schwartman J."/>
            <person name="Gilmore M."/>
            <person name="Abouelleil A."/>
            <person name="Cao P."/>
            <person name="Chapman S."/>
            <person name="Cusick C."/>
            <person name="Shea T."/>
            <person name="Young S."/>
            <person name="Neafsey D."/>
            <person name="Nusbaum C."/>
            <person name="Birren B."/>
        </authorList>
    </citation>
    <scope>NUCLEOTIDE SEQUENCE [LARGE SCALE GENOMIC DNA]</scope>
    <source>
        <strain evidence="9">12C11_DIV0727</strain>
    </source>
</reference>
<dbReference type="EMBL" id="CP147248">
    <property type="protein sequence ID" value="WYJ86835.1"/>
    <property type="molecule type" value="Genomic_DNA"/>
</dbReference>
<proteinExistence type="inferred from homology"/>
<accession>A0ABZ2T6C0</accession>
<sequence length="336" mass="38588">MIIPITVISGFLGSGKTTLINHVLKATNLVPEEILIIENEFGDKGIDHELLLHSHERIFQMNGGCICCSLRTDLIHALIAVDEVFIEQGYPIKQVIIETSGISDPQPILQTILATPRICTNFYLDSVITVVDSDFFEKNLNYPESLKQLAMADRVIISKKSDKNTNEIQDIIQQIKPINPMADFFTFSLSDEKESVARQVIGINKFNQELHLEHLSDEHHARHHHSEKSHRKLHHKFEALHLEGTGIIAETLFQRWIDWVMMSNQENIFRIKGFIQFMDNEFQTEIQGINQLFQFRPTVRKTKINELIIIGQNLPQKSIQEAFEKILCKNKQSADV</sequence>
<evidence type="ECO:0000313" key="9">
    <source>
        <dbReference type="Proteomes" id="UP000195080"/>
    </source>
</evidence>
<dbReference type="SUPFAM" id="SSF52540">
    <property type="entry name" value="P-loop containing nucleoside triphosphate hydrolases"/>
    <property type="match status" value="1"/>
</dbReference>
<feature type="domain" description="CobW C-terminal" evidence="7">
    <location>
        <begin position="247"/>
        <end position="327"/>
    </location>
</feature>
<evidence type="ECO:0000256" key="5">
    <source>
        <dbReference type="ARBA" id="ARBA00049117"/>
    </source>
</evidence>
<dbReference type="InterPro" id="IPR003495">
    <property type="entry name" value="CobW/HypB/UreG_nucleotide-bd"/>
</dbReference>
<dbReference type="Proteomes" id="UP000195080">
    <property type="component" value="Chromosome"/>
</dbReference>
<keyword evidence="1" id="KW-0547">Nucleotide-binding</keyword>